<evidence type="ECO:0000313" key="3">
    <source>
        <dbReference type="Proteomes" id="UP001165060"/>
    </source>
</evidence>
<dbReference type="InterPro" id="IPR002913">
    <property type="entry name" value="START_lipid-bd_dom"/>
</dbReference>
<comment type="caution">
    <text evidence="2">The sequence shown here is derived from an EMBL/GenBank/DDBJ whole genome shotgun (WGS) entry which is preliminary data.</text>
</comment>
<accession>A0ABQ6MPJ3</accession>
<organism evidence="2 3">
    <name type="scientific">Tetraparma gracilis</name>
    <dbReference type="NCBI Taxonomy" id="2962635"/>
    <lineage>
        <taxon>Eukaryota</taxon>
        <taxon>Sar</taxon>
        <taxon>Stramenopiles</taxon>
        <taxon>Ochrophyta</taxon>
        <taxon>Bolidophyceae</taxon>
        <taxon>Parmales</taxon>
        <taxon>Triparmaceae</taxon>
        <taxon>Tetraparma</taxon>
    </lineage>
</organism>
<feature type="non-terminal residue" evidence="2">
    <location>
        <position position="348"/>
    </location>
</feature>
<gene>
    <name evidence="2" type="ORF">TeGR_g5642</name>
</gene>
<reference evidence="2 3" key="1">
    <citation type="journal article" date="2023" name="Commun. Biol.">
        <title>Genome analysis of Parmales, the sister group of diatoms, reveals the evolutionary specialization of diatoms from phago-mixotrophs to photoautotrophs.</title>
        <authorList>
            <person name="Ban H."/>
            <person name="Sato S."/>
            <person name="Yoshikawa S."/>
            <person name="Yamada K."/>
            <person name="Nakamura Y."/>
            <person name="Ichinomiya M."/>
            <person name="Sato N."/>
            <person name="Blanc-Mathieu R."/>
            <person name="Endo H."/>
            <person name="Kuwata A."/>
            <person name="Ogata H."/>
        </authorList>
    </citation>
    <scope>NUCLEOTIDE SEQUENCE [LARGE SCALE GENOMIC DNA]</scope>
</reference>
<feature type="domain" description="START" evidence="1">
    <location>
        <begin position="7"/>
        <end position="87"/>
    </location>
</feature>
<dbReference type="EMBL" id="BRYB01005889">
    <property type="protein sequence ID" value="GMI30234.1"/>
    <property type="molecule type" value="Genomic_DNA"/>
</dbReference>
<sequence>FRIPRAPPREWVLRCIWKWRDERALVVAYSSVDSVDFPVNPSWTRATNVVCNVYEKLPEGAQGTTKATWTQQMDMKTRLPKWFAKRAGPAQNEYLSKMRKQFDRSSDIDARSRLKIIEAAEKAQTYTPEEVEQLKIGASRMSLFDEGDGKELKMSSGSKGKVKWKPGDSHAVGFATTTVRASAEQVTAFIWDTEARAKARHDDLEKAVDERPSEHNMLVYNRKKTPNAALRHEYDAEDGVAIGNLLLSETREEKHHEKGETRVEARVRALFVKNKGLKELGEKHRSLSALLAIVAANKLRPGGDSKAKLCNMTEKEARVIGGALASCIAANLTSQAAVDEWILRYPAM</sequence>
<dbReference type="Pfam" id="PF01852">
    <property type="entry name" value="START"/>
    <property type="match status" value="1"/>
</dbReference>
<feature type="non-terminal residue" evidence="2">
    <location>
        <position position="1"/>
    </location>
</feature>
<dbReference type="Gene3D" id="3.30.530.20">
    <property type="match status" value="1"/>
</dbReference>
<dbReference type="SUPFAM" id="SSF55961">
    <property type="entry name" value="Bet v1-like"/>
    <property type="match status" value="1"/>
</dbReference>
<keyword evidence="3" id="KW-1185">Reference proteome</keyword>
<dbReference type="PANTHER" id="PTHR19308:SF14">
    <property type="entry name" value="START DOMAIN-CONTAINING PROTEIN"/>
    <property type="match status" value="1"/>
</dbReference>
<proteinExistence type="predicted"/>
<dbReference type="Proteomes" id="UP001165060">
    <property type="component" value="Unassembled WGS sequence"/>
</dbReference>
<name>A0ABQ6MPJ3_9STRA</name>
<evidence type="ECO:0000313" key="2">
    <source>
        <dbReference type="EMBL" id="GMI30234.1"/>
    </source>
</evidence>
<protein>
    <recommendedName>
        <fullName evidence="1">START domain-containing protein</fullName>
    </recommendedName>
</protein>
<dbReference type="InterPro" id="IPR051213">
    <property type="entry name" value="START_lipid_transfer"/>
</dbReference>
<dbReference type="PANTHER" id="PTHR19308">
    <property type="entry name" value="PHOSPHATIDYLCHOLINE TRANSFER PROTEIN"/>
    <property type="match status" value="1"/>
</dbReference>
<evidence type="ECO:0000259" key="1">
    <source>
        <dbReference type="Pfam" id="PF01852"/>
    </source>
</evidence>
<dbReference type="InterPro" id="IPR023393">
    <property type="entry name" value="START-like_dom_sf"/>
</dbReference>